<proteinExistence type="predicted"/>
<reference evidence="1" key="2">
    <citation type="submission" date="2021-10" db="EMBL/GenBank/DDBJ databases">
        <title>Phylogenomics reveals ancestral predisposition of the termite-cultivated fungus Termitomyces towards a domesticated lifestyle.</title>
        <authorList>
            <person name="Auxier B."/>
            <person name="Grum-Grzhimaylo A."/>
            <person name="Cardenas M.E."/>
            <person name="Lodge J.D."/>
            <person name="Laessoe T."/>
            <person name="Pedersen O."/>
            <person name="Smith M.E."/>
            <person name="Kuyper T.W."/>
            <person name="Franco-Molano E.A."/>
            <person name="Baroni T.J."/>
            <person name="Aanen D.K."/>
        </authorList>
    </citation>
    <scope>NUCLEOTIDE SEQUENCE</scope>
    <source>
        <strain evidence="1">D49</strain>
    </source>
</reference>
<accession>A0A9P7GFW3</accession>
<dbReference type="AlphaFoldDB" id="A0A9P7GFW3"/>
<name>A0A9P7GFW3_9AGAR</name>
<keyword evidence="2" id="KW-1185">Reference proteome</keyword>
<sequence>MKATPIRRQIELFVSMCALDNKLDRIIAAMPAFTVSDALMENIKSYAMAVLLSAKVSAYKGSIPHDHVMAIIQQQRLNIPDNLNSDHYAQKEIKTAIQLELTQAHSKIKKELKISITKDYSIFALAMRVVTNTQCSVNVPLCARLALLCKVYEGNKTSKYWDAVNTWLKLVRDTANNDAAMITMAFTNILKADHAMYTKTSVYSIATDSDAWQESVDQVIVGASA</sequence>
<comment type="caution">
    <text evidence="1">The sequence shown here is derived from an EMBL/GenBank/DDBJ whole genome shotgun (WGS) entry which is preliminary data.</text>
</comment>
<reference evidence="1" key="1">
    <citation type="submission" date="2021-02" db="EMBL/GenBank/DDBJ databases">
        <authorList>
            <person name="Nieuwenhuis M."/>
            <person name="Van De Peppel L.J.J."/>
        </authorList>
    </citation>
    <scope>NUCLEOTIDE SEQUENCE</scope>
    <source>
        <strain evidence="1">D49</strain>
    </source>
</reference>
<dbReference type="OrthoDB" id="3236341at2759"/>
<organism evidence="1 2">
    <name type="scientific">Sphagnurus paluster</name>
    <dbReference type="NCBI Taxonomy" id="117069"/>
    <lineage>
        <taxon>Eukaryota</taxon>
        <taxon>Fungi</taxon>
        <taxon>Dikarya</taxon>
        <taxon>Basidiomycota</taxon>
        <taxon>Agaricomycotina</taxon>
        <taxon>Agaricomycetes</taxon>
        <taxon>Agaricomycetidae</taxon>
        <taxon>Agaricales</taxon>
        <taxon>Tricholomatineae</taxon>
        <taxon>Lyophyllaceae</taxon>
        <taxon>Sphagnurus</taxon>
    </lineage>
</organism>
<gene>
    <name evidence="1" type="ORF">H0H81_001869</name>
</gene>
<evidence type="ECO:0000313" key="1">
    <source>
        <dbReference type="EMBL" id="KAG5649824.1"/>
    </source>
</evidence>
<protein>
    <submittedName>
        <fullName evidence="1">Uncharacterized protein</fullName>
    </submittedName>
</protein>
<dbReference type="Proteomes" id="UP000717328">
    <property type="component" value="Unassembled WGS sequence"/>
</dbReference>
<dbReference type="EMBL" id="JABCKI010000685">
    <property type="protein sequence ID" value="KAG5649824.1"/>
    <property type="molecule type" value="Genomic_DNA"/>
</dbReference>
<evidence type="ECO:0000313" key="2">
    <source>
        <dbReference type="Proteomes" id="UP000717328"/>
    </source>
</evidence>